<feature type="chain" id="PRO_5039436141" description="Bacterial Ig-like domain-containing protein" evidence="2">
    <location>
        <begin position="28"/>
        <end position="1187"/>
    </location>
</feature>
<name>A0A7Y6DZ11_9CELL</name>
<evidence type="ECO:0000313" key="4">
    <source>
        <dbReference type="Proteomes" id="UP000565724"/>
    </source>
</evidence>
<protein>
    <recommendedName>
        <fullName evidence="5">Bacterial Ig-like domain-containing protein</fullName>
    </recommendedName>
</protein>
<evidence type="ECO:0000313" key="3">
    <source>
        <dbReference type="EMBL" id="NUU18970.1"/>
    </source>
</evidence>
<keyword evidence="2" id="KW-0732">Signal</keyword>
<dbReference type="EMBL" id="JABMCI010000070">
    <property type="protein sequence ID" value="NUU18970.1"/>
    <property type="molecule type" value="Genomic_DNA"/>
</dbReference>
<keyword evidence="4" id="KW-1185">Reference proteome</keyword>
<feature type="signal peptide" evidence="2">
    <location>
        <begin position="1"/>
        <end position="27"/>
    </location>
</feature>
<sequence>MPFGLPFRRAALVMLTVVALSAQTTWAGAIDRPATTPPAPVAQTWTSASSADWGTTAVALAAGKDRLTSLDLGGQPGTRFVLQVEAVAAKAGDLVVATPGIGTDAAVAFPAGTSAATTLVTTDADGRVRLRSTVAVVLRLTVVGHVTGTPGPSAAAGDTVLVPASTMVDQATGVGGVVPASGASVVPVAALHGVPAQGARAVWLSVAARGVGSGSIVFGAASSDASVTYASTWGTSLVLAPVDEDGAVRYSVSAPLTGLRVTVVGWVAGGASAAAGALSVTSASDVLGSAFAGTKSVRVVGGEVPAKVDKVLVQVGVKVSLVPGALRVAATKTGLATGAGAPLPLLGRTTVTVLAPVAADGTLVVSVPLLAQVTSLTVLGYTSAPVAASADTVAPTLTIVSPDADITQAETPQLTVAGSASDAGSGVRGVRVEADGVDLGAAVLDQGAGAVRWHLDVPAVAGTHTLRVTATDWAGRSASVSRTLTVTAAAPTETVVAPDVTVLEGAGLDAILSSDGDEVVFSGIAPVHVGDILVSAAGPTVPDGMLRRVESVERVGATSIVHTTNASLTDAILQADIDLQDVPLEGADVVIDGETGAVPAALSARSAGARAAIAPEFSFTIAPEPYTNASRTLELGLSATMTVRLTLVLDVDMDISWSGVSATVNTFSFAFGAETEIELSARAQIVIADVTPKVNLGSIRLGVLTVMAGPVPIVFDFSLTPSLYFHFEASAGLTTTVTITQSTSSGVRYHAGQWSPISTRSFSAEPGARVGVEASVGAGLGFTFAAKLYGLAGPYVTLTVGPEFTAEVDLGRLTLTNTLDLVYGVAVGANVSVPPLTLFDWSADLGEGRLHLATWGPYPLGTAGTDPGDDGGDPGDGGGDPGDDDGDPGDGGGDPGDDDPVVEPGFGLTNVALAVCVPQFTDSEQSFTATAGETNEEGTVRHYSVSSGFATAARDGNWVSVEIRAPGVDPEERISVVWDHDPEDPWGFAMGDEAYNQGYNGRPDVWLMSLHSLQQGSLVKGFTGFTIGVGGESTVYGASATGIVTTRVWDFDANERFCADGPGQTIADGHPGVQGLHWDSAGYDRIQFSLEASRVPASATSVVVTCAAPGDAVIQRTLEPADTYGRWTSRFEWEERPIAAYVGTLPLSSVSQQDCAAEAFDDDLGVVASYAMVGGVFTPYYMEITAS</sequence>
<dbReference type="Proteomes" id="UP000565724">
    <property type="component" value="Unassembled WGS sequence"/>
</dbReference>
<dbReference type="InterPro" id="IPR013783">
    <property type="entry name" value="Ig-like_fold"/>
</dbReference>
<evidence type="ECO:0000256" key="2">
    <source>
        <dbReference type="SAM" id="SignalP"/>
    </source>
</evidence>
<gene>
    <name evidence="3" type="ORF">HP550_17095</name>
</gene>
<feature type="region of interest" description="Disordered" evidence="1">
    <location>
        <begin position="860"/>
        <end position="905"/>
    </location>
</feature>
<comment type="caution">
    <text evidence="3">The sequence shown here is derived from an EMBL/GenBank/DDBJ whole genome shotgun (WGS) entry which is preliminary data.</text>
</comment>
<dbReference type="RefSeq" id="WP_175348898.1">
    <property type="nucleotide sequence ID" value="NZ_JABMCI010000070.1"/>
</dbReference>
<evidence type="ECO:0008006" key="5">
    <source>
        <dbReference type="Google" id="ProtNLM"/>
    </source>
</evidence>
<dbReference type="GO" id="GO:0005975">
    <property type="term" value="P:carbohydrate metabolic process"/>
    <property type="evidence" value="ECO:0007669"/>
    <property type="project" value="UniProtKB-ARBA"/>
</dbReference>
<accession>A0A7Y6DZ11</accession>
<proteinExistence type="predicted"/>
<dbReference type="AlphaFoldDB" id="A0A7Y6DZ11"/>
<evidence type="ECO:0000256" key="1">
    <source>
        <dbReference type="SAM" id="MobiDB-lite"/>
    </source>
</evidence>
<dbReference type="Pfam" id="PF17957">
    <property type="entry name" value="Big_7"/>
    <property type="match status" value="1"/>
</dbReference>
<reference evidence="3 4" key="1">
    <citation type="submission" date="2020-05" db="EMBL/GenBank/DDBJ databases">
        <title>Genome Sequencing of Type Strains.</title>
        <authorList>
            <person name="Lemaire J.F."/>
            <person name="Inderbitzin P."/>
            <person name="Gregorio O.A."/>
            <person name="Collins S.B."/>
            <person name="Wespe N."/>
            <person name="Knight-Connoni V."/>
        </authorList>
    </citation>
    <scope>NUCLEOTIDE SEQUENCE [LARGE SCALE GENOMIC DNA]</scope>
    <source>
        <strain evidence="3 4">ATCC 25174</strain>
    </source>
</reference>
<organism evidence="3 4">
    <name type="scientific">Cellulomonas humilata</name>
    <dbReference type="NCBI Taxonomy" id="144055"/>
    <lineage>
        <taxon>Bacteria</taxon>
        <taxon>Bacillati</taxon>
        <taxon>Actinomycetota</taxon>
        <taxon>Actinomycetes</taxon>
        <taxon>Micrococcales</taxon>
        <taxon>Cellulomonadaceae</taxon>
        <taxon>Cellulomonas</taxon>
    </lineage>
</organism>
<dbReference type="Gene3D" id="2.60.40.10">
    <property type="entry name" value="Immunoglobulins"/>
    <property type="match status" value="1"/>
</dbReference>